<gene>
    <name evidence="1" type="ORF">N7452_001158</name>
</gene>
<accession>A0A9W9R422</accession>
<comment type="caution">
    <text evidence="1">The sequence shown here is derived from an EMBL/GenBank/DDBJ whole genome shotgun (WGS) entry which is preliminary data.</text>
</comment>
<dbReference type="Proteomes" id="UP001147695">
    <property type="component" value="Unassembled WGS sequence"/>
</dbReference>
<evidence type="ECO:0000313" key="2">
    <source>
        <dbReference type="Proteomes" id="UP001147695"/>
    </source>
</evidence>
<reference evidence="1" key="1">
    <citation type="submission" date="2022-12" db="EMBL/GenBank/DDBJ databases">
        <authorList>
            <person name="Petersen C."/>
        </authorList>
    </citation>
    <scope>NUCLEOTIDE SEQUENCE</scope>
    <source>
        <strain evidence="1">IBT 35673</strain>
    </source>
</reference>
<sequence>MTPDNMDNVRRRTEVQNIRAMGWWDLTSGQTILSEQSLQMLSNGKEGYNAMYQELYCRDDIRGERLFCELANDGDLLLRVKMGAAL</sequence>
<name>A0A9W9R422_PENBR</name>
<proteinExistence type="predicted"/>
<organism evidence="1 2">
    <name type="scientific">Penicillium brevicompactum</name>
    <dbReference type="NCBI Taxonomy" id="5074"/>
    <lineage>
        <taxon>Eukaryota</taxon>
        <taxon>Fungi</taxon>
        <taxon>Dikarya</taxon>
        <taxon>Ascomycota</taxon>
        <taxon>Pezizomycotina</taxon>
        <taxon>Eurotiomycetes</taxon>
        <taxon>Eurotiomycetidae</taxon>
        <taxon>Eurotiales</taxon>
        <taxon>Aspergillaceae</taxon>
        <taxon>Penicillium</taxon>
    </lineage>
</organism>
<protein>
    <submittedName>
        <fullName evidence="1">Uncharacterized protein</fullName>
    </submittedName>
</protein>
<evidence type="ECO:0000313" key="1">
    <source>
        <dbReference type="EMBL" id="KAJ5352184.1"/>
    </source>
</evidence>
<dbReference type="EMBL" id="JAPZBQ010000001">
    <property type="protein sequence ID" value="KAJ5352184.1"/>
    <property type="molecule type" value="Genomic_DNA"/>
</dbReference>
<reference evidence="1" key="2">
    <citation type="journal article" date="2023" name="IMA Fungus">
        <title>Comparative genomic study of the Penicillium genus elucidates a diverse pangenome and 15 lateral gene transfer events.</title>
        <authorList>
            <person name="Petersen C."/>
            <person name="Sorensen T."/>
            <person name="Nielsen M.R."/>
            <person name="Sondergaard T.E."/>
            <person name="Sorensen J.L."/>
            <person name="Fitzpatrick D.A."/>
            <person name="Frisvad J.C."/>
            <person name="Nielsen K.L."/>
        </authorList>
    </citation>
    <scope>NUCLEOTIDE SEQUENCE</scope>
    <source>
        <strain evidence="1">IBT 35673</strain>
    </source>
</reference>
<dbReference type="AlphaFoldDB" id="A0A9W9R422"/>